<keyword evidence="5 6" id="KW-0539">Nucleus</keyword>
<dbReference type="GO" id="GO:0006357">
    <property type="term" value="P:regulation of transcription by RNA polymerase II"/>
    <property type="evidence" value="ECO:0007669"/>
    <property type="project" value="InterPro"/>
</dbReference>
<reference evidence="8 9" key="1">
    <citation type="journal article" date="2013" name="Genome Biol.">
        <title>Genome of Acanthamoeba castellanii highlights extensive lateral gene transfer and early evolution of tyrosine kinase signaling.</title>
        <authorList>
            <person name="Clarke M."/>
            <person name="Lohan A.J."/>
            <person name="Liu B."/>
            <person name="Lagkouvardos I."/>
            <person name="Roy S."/>
            <person name="Zafar N."/>
            <person name="Bertelli C."/>
            <person name="Schilde C."/>
            <person name="Kianianmomeni A."/>
            <person name="Burglin T.R."/>
            <person name="Frech C."/>
            <person name="Turcotte B."/>
            <person name="Kopec K.O."/>
            <person name="Synnott J.M."/>
            <person name="Choo C."/>
            <person name="Paponov I."/>
            <person name="Finkler A."/>
            <person name="Soon Heng Tan C."/>
            <person name="Hutchins A.P."/>
            <person name="Weinmeier T."/>
            <person name="Rattei T."/>
            <person name="Chu J.S."/>
            <person name="Gimenez G."/>
            <person name="Irimia M."/>
            <person name="Rigden D.J."/>
            <person name="Fitzpatrick D.A."/>
            <person name="Lorenzo-Morales J."/>
            <person name="Bateman A."/>
            <person name="Chiu C.H."/>
            <person name="Tang P."/>
            <person name="Hegemann P."/>
            <person name="Fromm H."/>
            <person name="Raoult D."/>
            <person name="Greub G."/>
            <person name="Miranda-Saavedra D."/>
            <person name="Chen N."/>
            <person name="Nash P."/>
            <person name="Ginger M.L."/>
            <person name="Horn M."/>
            <person name="Schaap P."/>
            <person name="Caler L."/>
            <person name="Loftus B."/>
        </authorList>
    </citation>
    <scope>NUCLEOTIDE SEQUENCE [LARGE SCALE GENOMIC DNA]</scope>
    <source>
        <strain evidence="8 9">Neff</strain>
    </source>
</reference>
<accession>L8GET8</accession>
<feature type="compositionally biased region" description="Low complexity" evidence="7">
    <location>
        <begin position="309"/>
        <end position="318"/>
    </location>
</feature>
<evidence type="ECO:0000256" key="4">
    <source>
        <dbReference type="ARBA" id="ARBA00023163"/>
    </source>
</evidence>
<dbReference type="KEGG" id="acan:ACA1_135940"/>
<dbReference type="GO" id="GO:0016592">
    <property type="term" value="C:mediator complex"/>
    <property type="evidence" value="ECO:0007669"/>
    <property type="project" value="InterPro"/>
</dbReference>
<dbReference type="STRING" id="1257118.L8GET8"/>
<evidence type="ECO:0000313" key="9">
    <source>
        <dbReference type="Proteomes" id="UP000011083"/>
    </source>
</evidence>
<comment type="subunit">
    <text evidence="6">Component of the Mediator complex.</text>
</comment>
<dbReference type="GO" id="GO:0070847">
    <property type="term" value="C:core mediator complex"/>
    <property type="evidence" value="ECO:0007669"/>
    <property type="project" value="TreeGrafter"/>
</dbReference>
<gene>
    <name evidence="6" type="primary">MED18</name>
    <name evidence="8" type="ORF">ACA1_135940</name>
</gene>
<evidence type="ECO:0000256" key="5">
    <source>
        <dbReference type="ARBA" id="ARBA00023242"/>
    </source>
</evidence>
<evidence type="ECO:0000256" key="1">
    <source>
        <dbReference type="ARBA" id="ARBA00004123"/>
    </source>
</evidence>
<evidence type="ECO:0000256" key="3">
    <source>
        <dbReference type="ARBA" id="ARBA00023015"/>
    </source>
</evidence>
<dbReference type="EMBL" id="KB008153">
    <property type="protein sequence ID" value="ELR11394.1"/>
    <property type="molecule type" value="Genomic_DNA"/>
</dbReference>
<sequence>MGLQGCRVGWAVVKERAAAAASGGRKIYECYLEGAISADRHEALLDRLLGLCGPAGAGRGDPLSTSPSPSSSSHMDEDDTYVAPPVVLHHRELLFKAPPPPASMITTQTQTVGAAAAAALGVPTNPAPSFNELRVRCRLVPSKQGPAPSASGAWSVHYNSVPLMREKMAANVRNVTDVEVSDNIIDFLRLMGYQFQFEFIREGFVFQTQRKITVSVTQVKKIVDKEDLSTAEPLVAGTWFVELSARTDDSNLIPSVADEINSFADYLMPLVDVKRVDYRRFFATSLASDTLPQAKRPPAGPPQLGRAKAPAGGFPPTGAGRGGQPPPPGQQQQQTTKPTTSSNAPTSWITL</sequence>
<dbReference type="OrthoDB" id="10018982at2759"/>
<dbReference type="VEuPathDB" id="AmoebaDB:ACA1_135940"/>
<feature type="compositionally biased region" description="Low complexity" evidence="7">
    <location>
        <begin position="330"/>
        <end position="340"/>
    </location>
</feature>
<keyword evidence="9" id="KW-1185">Reference proteome</keyword>
<organism evidence="8 9">
    <name type="scientific">Acanthamoeba castellanii (strain ATCC 30010 / Neff)</name>
    <dbReference type="NCBI Taxonomy" id="1257118"/>
    <lineage>
        <taxon>Eukaryota</taxon>
        <taxon>Amoebozoa</taxon>
        <taxon>Discosea</taxon>
        <taxon>Longamoebia</taxon>
        <taxon>Centramoebida</taxon>
        <taxon>Acanthamoebidae</taxon>
        <taxon>Acanthamoeba</taxon>
    </lineage>
</organism>
<feature type="region of interest" description="Disordered" evidence="7">
    <location>
        <begin position="291"/>
        <end position="351"/>
    </location>
</feature>
<dbReference type="AlphaFoldDB" id="L8GET8"/>
<evidence type="ECO:0000256" key="2">
    <source>
        <dbReference type="ARBA" id="ARBA00009814"/>
    </source>
</evidence>
<name>L8GET8_ACACF</name>
<dbReference type="GO" id="GO:0006369">
    <property type="term" value="P:termination of RNA polymerase II transcription"/>
    <property type="evidence" value="ECO:0007669"/>
    <property type="project" value="TreeGrafter"/>
</dbReference>
<keyword evidence="4 6" id="KW-0804">Transcription</keyword>
<dbReference type="GO" id="GO:0003712">
    <property type="term" value="F:transcription coregulator activity"/>
    <property type="evidence" value="ECO:0007669"/>
    <property type="project" value="InterPro"/>
</dbReference>
<comment type="function">
    <text evidence="6">Component of the Mediator complex, a coactivator involved in the regulated transcription of nearly all RNA polymerase II-dependent genes. Mediator functions as a bridge to convey information from gene-specific regulatory proteins to the basal RNA polymerase II transcription machinery. Mediator is recruited to promoters by direct interactions with regulatory proteins and serves as a scaffold for the assembly of a functional preinitiation complex with RNA polymerase II and the general transcription factors.</text>
</comment>
<dbReference type="RefSeq" id="XP_004333407.1">
    <property type="nucleotide sequence ID" value="XM_004333359.1"/>
</dbReference>
<evidence type="ECO:0000256" key="6">
    <source>
        <dbReference type="RuleBase" id="RU364150"/>
    </source>
</evidence>
<dbReference type="PANTHER" id="PTHR13321">
    <property type="entry name" value="MEDIATOR OF RNA POLYMERASE II TRANSCRIPTION, SUBUNIT 18"/>
    <property type="match status" value="1"/>
</dbReference>
<proteinExistence type="inferred from homology"/>
<evidence type="ECO:0000313" key="8">
    <source>
        <dbReference type="EMBL" id="ELR11394.1"/>
    </source>
</evidence>
<comment type="similarity">
    <text evidence="2 6">Belongs to the Mediator complex subunit 18 family.</text>
</comment>
<comment type="subcellular location">
    <subcellularLocation>
        <location evidence="1 6">Nucleus</location>
    </subcellularLocation>
</comment>
<feature type="compositionally biased region" description="Polar residues" evidence="7">
    <location>
        <begin position="341"/>
        <end position="351"/>
    </location>
</feature>
<evidence type="ECO:0000256" key="7">
    <source>
        <dbReference type="SAM" id="MobiDB-lite"/>
    </source>
</evidence>
<dbReference type="Gene3D" id="2.40.320.10">
    <property type="entry name" value="Hypothetical Protein Pfu-838710-001"/>
    <property type="match status" value="1"/>
</dbReference>
<keyword evidence="3 6" id="KW-0805">Transcription regulation</keyword>
<feature type="compositionally biased region" description="Low complexity" evidence="7">
    <location>
        <begin position="62"/>
        <end position="73"/>
    </location>
</feature>
<keyword evidence="6" id="KW-0010">Activator</keyword>
<dbReference type="Pfam" id="PF09637">
    <property type="entry name" value="Med18"/>
    <property type="match status" value="1"/>
</dbReference>
<feature type="region of interest" description="Disordered" evidence="7">
    <location>
        <begin position="57"/>
        <end position="79"/>
    </location>
</feature>
<dbReference type="InterPro" id="IPR019095">
    <property type="entry name" value="Mediator_Med18"/>
</dbReference>
<protein>
    <recommendedName>
        <fullName evidence="6">Mediator of RNA polymerase II transcription subunit 18</fullName>
    </recommendedName>
    <alternativeName>
        <fullName evidence="6">Mediator complex subunit 18</fullName>
    </alternativeName>
</protein>
<dbReference type="PANTHER" id="PTHR13321:SF2">
    <property type="entry name" value="MEDIATOR OF RNA POLYMERASE II TRANSCRIPTION SUBUNIT 18"/>
    <property type="match status" value="1"/>
</dbReference>
<dbReference type="Proteomes" id="UP000011083">
    <property type="component" value="Unassembled WGS sequence"/>
</dbReference>
<dbReference type="GeneID" id="14911826"/>